<reference evidence="2" key="1">
    <citation type="submission" date="2022-05" db="EMBL/GenBank/DDBJ databases">
        <title>A methanotrophic Mycobacterium dominates a cave microbial ecosystem.</title>
        <authorList>
            <person name="Van Spanning R.J.M."/>
            <person name="Guan Q."/>
            <person name="Melkonian C."/>
            <person name="Gallant J."/>
            <person name="Polerecky L."/>
            <person name="Flot J.-F."/>
            <person name="Brandt B.W."/>
            <person name="Braster M."/>
            <person name="Iturbe Espinoza P."/>
            <person name="Aerts J."/>
            <person name="Meima-Franke M."/>
            <person name="Piersma S.R."/>
            <person name="Bunduc C."/>
            <person name="Ummels R."/>
            <person name="Pain A."/>
            <person name="Fleming E.J."/>
            <person name="van der Wel N."/>
            <person name="Gherman V.D."/>
            <person name="Sarbu S.M."/>
            <person name="Bodelier P.L.E."/>
            <person name="Bitter W."/>
        </authorList>
    </citation>
    <scope>NUCLEOTIDE SEQUENCE</scope>
    <source>
        <strain evidence="2">Sulfur Cave</strain>
    </source>
</reference>
<organism evidence="2 3">
    <name type="scientific">Candidatus Mycobacterium methanotrophicum</name>
    <dbReference type="NCBI Taxonomy" id="2943498"/>
    <lineage>
        <taxon>Bacteria</taxon>
        <taxon>Bacillati</taxon>
        <taxon>Actinomycetota</taxon>
        <taxon>Actinomycetes</taxon>
        <taxon>Mycobacteriales</taxon>
        <taxon>Mycobacteriaceae</taxon>
        <taxon>Mycobacterium</taxon>
    </lineage>
</organism>
<evidence type="ECO:0000259" key="1">
    <source>
        <dbReference type="Pfam" id="PF00668"/>
    </source>
</evidence>
<dbReference type="InterPro" id="IPR001242">
    <property type="entry name" value="Condensation_dom"/>
</dbReference>
<evidence type="ECO:0000313" key="3">
    <source>
        <dbReference type="Proteomes" id="UP001056610"/>
    </source>
</evidence>
<dbReference type="Pfam" id="PF00668">
    <property type="entry name" value="Condensation"/>
    <property type="match status" value="1"/>
</dbReference>
<evidence type="ECO:0000313" key="2">
    <source>
        <dbReference type="EMBL" id="UQX13091.1"/>
    </source>
</evidence>
<name>A0ABY4QR25_9MYCO</name>
<dbReference type="EMBL" id="CP097320">
    <property type="protein sequence ID" value="UQX13091.1"/>
    <property type="molecule type" value="Genomic_DNA"/>
</dbReference>
<protein>
    <submittedName>
        <fullName evidence="2">Condensation domain-containing protein</fullName>
    </submittedName>
</protein>
<accession>A0ABY4QR25</accession>
<gene>
    <name evidence="2" type="ORF">M5I08_12885</name>
</gene>
<proteinExistence type="predicted"/>
<sequence>MGAGSVEVGTVDVWLPGSGSVVSWHPTPASLEKARQAPINTAPASYMQVQHLRGFCEFAARGLDYSRLVMGSWDRPGRGDIRALTYIINAHLRRHDTYRSWFEYEGMDRVVRHTIADPADIEFVPTKHGEMTPKEWQKHVLDTPSPLDWDCFSFGVIQHADHFTFYAIVDHLHCDPTLLGLLYMEVYLRYGALVGGAAPNSLPPAGSYEDYCVRHRRFTSALTPDSPEVRRWIEFAEHNDGTLPNFPLPLGDPSGWSGGDVVVEPLMDGQQTARFESACIAASARFSGGLFAAAALAQYELTGERIYYGLTPTDKRRTPTEFMTTGWFTGVIPLTVPVDPASFAATARAAQNSFDSNAELAHVPFDRVLELAPWLRRPGPNFTMLNYMDGGLPPLSAIVTSQLDGAKAGTYVDGRTPAHLYMSVGRLFDETSMAVFFPDNPVARESVIRYIETVKSVCARVAEGRDFASLLRIGAQV</sequence>
<dbReference type="Proteomes" id="UP001056610">
    <property type="component" value="Chromosome"/>
</dbReference>
<keyword evidence="3" id="KW-1185">Reference proteome</keyword>
<feature type="domain" description="Condensation" evidence="1">
    <location>
        <begin position="80"/>
        <end position="369"/>
    </location>
</feature>